<dbReference type="PANTHER" id="PTHR42859:SF10">
    <property type="entry name" value="DIMETHYLSULFOXIDE REDUCTASE CHAIN B"/>
    <property type="match status" value="1"/>
</dbReference>
<keyword evidence="6" id="KW-0408">Iron</keyword>
<evidence type="ECO:0000256" key="1">
    <source>
        <dbReference type="ARBA" id="ARBA00022448"/>
    </source>
</evidence>
<evidence type="ECO:0000256" key="3">
    <source>
        <dbReference type="ARBA" id="ARBA00022723"/>
    </source>
</evidence>
<evidence type="ECO:0000313" key="9">
    <source>
        <dbReference type="EMBL" id="MCL9819422.1"/>
    </source>
</evidence>
<reference evidence="9" key="1">
    <citation type="submission" date="2022-06" db="EMBL/GenBank/DDBJ databases">
        <title>Helicobacter colisuis sp. nov.</title>
        <authorList>
            <person name="Papic B."/>
            <person name="Gruntar I."/>
        </authorList>
    </citation>
    <scope>NUCLEOTIDE SEQUENCE</scope>
    <source>
        <strain evidence="9">11154-15</strain>
    </source>
</reference>
<dbReference type="SUPFAM" id="SSF54862">
    <property type="entry name" value="4Fe-4S ferredoxins"/>
    <property type="match status" value="1"/>
</dbReference>
<dbReference type="CDD" id="cd16373">
    <property type="entry name" value="DMSOR_beta_like"/>
    <property type="match status" value="1"/>
</dbReference>
<keyword evidence="3" id="KW-0479">Metal-binding</keyword>
<sequence>MENKNPRRIFFIQAAQAVAMTMVGGLVWSAFLKESKANPLILRPPGALEEKEFLKHCVKCGLCVEACPFDTLKLASAGSGKPIGTPYFIPREIPCEMCPDIPCVAICPTKALEPKLVQSDGIWEINKAKMGVAIVDKEHCVAYWGIQCDACYRACPLIGEAIKLELKRNERTGKHSYLLPVVESEVCTGCGKCEKACVTQDAAIIVMPREIALGAVGTNYIKGWERQDEKRLENATLHHLKKDKENLQEVQDYLNSGEL</sequence>
<feature type="domain" description="4Fe-4S ferredoxin-type" evidence="8">
    <location>
        <begin position="131"/>
        <end position="167"/>
    </location>
</feature>
<keyword evidence="7" id="KW-0411">Iron-sulfur</keyword>
<gene>
    <name evidence="9" type="primary">napG</name>
    <name evidence="9" type="ORF">NCR95_04455</name>
</gene>
<keyword evidence="2" id="KW-0004">4Fe-4S</keyword>
<dbReference type="InterPro" id="IPR017900">
    <property type="entry name" value="4Fe4S_Fe_S_CS"/>
</dbReference>
<dbReference type="EMBL" id="JAMOKX010000003">
    <property type="protein sequence ID" value="MCL9819422.1"/>
    <property type="molecule type" value="Genomic_DNA"/>
</dbReference>
<dbReference type="InterPro" id="IPR050294">
    <property type="entry name" value="RnfB_subfamily"/>
</dbReference>
<dbReference type="PROSITE" id="PS00198">
    <property type="entry name" value="4FE4S_FER_1"/>
    <property type="match status" value="1"/>
</dbReference>
<dbReference type="PROSITE" id="PS51379">
    <property type="entry name" value="4FE4S_FER_2"/>
    <property type="match status" value="4"/>
</dbReference>
<feature type="domain" description="4Fe-4S ferredoxin-type" evidence="8">
    <location>
        <begin position="84"/>
        <end position="117"/>
    </location>
</feature>
<dbReference type="NCBIfam" id="TIGR00397">
    <property type="entry name" value="mauM_napG"/>
    <property type="match status" value="1"/>
</dbReference>
<keyword evidence="4" id="KW-0677">Repeat</keyword>
<evidence type="ECO:0000256" key="6">
    <source>
        <dbReference type="ARBA" id="ARBA00023004"/>
    </source>
</evidence>
<name>A0ABT0TU08_9HELI</name>
<dbReference type="InterPro" id="IPR004494">
    <property type="entry name" value="MauM_NapG"/>
</dbReference>
<dbReference type="Gene3D" id="3.30.70.20">
    <property type="match status" value="2"/>
</dbReference>
<keyword evidence="5" id="KW-0249">Electron transport</keyword>
<keyword evidence="10" id="KW-1185">Reference proteome</keyword>
<evidence type="ECO:0000256" key="5">
    <source>
        <dbReference type="ARBA" id="ARBA00022982"/>
    </source>
</evidence>
<dbReference type="PANTHER" id="PTHR42859">
    <property type="entry name" value="OXIDOREDUCTASE"/>
    <property type="match status" value="1"/>
</dbReference>
<dbReference type="RefSeq" id="WP_250604119.1">
    <property type="nucleotide sequence ID" value="NZ_JAMOKW010000001.1"/>
</dbReference>
<evidence type="ECO:0000256" key="7">
    <source>
        <dbReference type="ARBA" id="ARBA00023014"/>
    </source>
</evidence>
<feature type="domain" description="4Fe-4S ferredoxin-type" evidence="8">
    <location>
        <begin position="178"/>
        <end position="209"/>
    </location>
</feature>
<evidence type="ECO:0000256" key="4">
    <source>
        <dbReference type="ARBA" id="ARBA00022737"/>
    </source>
</evidence>
<protein>
    <submittedName>
        <fullName evidence="9">Ferredoxin-type protein NapG</fullName>
    </submittedName>
</protein>
<comment type="caution">
    <text evidence="9">The sequence shown here is derived from an EMBL/GenBank/DDBJ whole genome shotgun (WGS) entry which is preliminary data.</text>
</comment>
<feature type="domain" description="4Fe-4S ferredoxin-type" evidence="8">
    <location>
        <begin position="46"/>
        <end position="77"/>
    </location>
</feature>
<evidence type="ECO:0000313" key="10">
    <source>
        <dbReference type="Proteomes" id="UP001057522"/>
    </source>
</evidence>
<dbReference type="NCBIfam" id="NF007012">
    <property type="entry name" value="PRK09476.1"/>
    <property type="match status" value="1"/>
</dbReference>
<dbReference type="Pfam" id="PF12838">
    <property type="entry name" value="Fer4_7"/>
    <property type="match status" value="2"/>
</dbReference>
<dbReference type="Proteomes" id="UP001057522">
    <property type="component" value="Unassembled WGS sequence"/>
</dbReference>
<keyword evidence="1" id="KW-0813">Transport</keyword>
<proteinExistence type="predicted"/>
<organism evidence="9 10">
    <name type="scientific">Helicobacter colisuis</name>
    <dbReference type="NCBI Taxonomy" id="2949739"/>
    <lineage>
        <taxon>Bacteria</taxon>
        <taxon>Pseudomonadati</taxon>
        <taxon>Campylobacterota</taxon>
        <taxon>Epsilonproteobacteria</taxon>
        <taxon>Campylobacterales</taxon>
        <taxon>Helicobacteraceae</taxon>
        <taxon>Helicobacter</taxon>
    </lineage>
</organism>
<dbReference type="InterPro" id="IPR017896">
    <property type="entry name" value="4Fe4S_Fe-S-bd"/>
</dbReference>
<accession>A0ABT0TU08</accession>
<evidence type="ECO:0000259" key="8">
    <source>
        <dbReference type="PROSITE" id="PS51379"/>
    </source>
</evidence>
<evidence type="ECO:0000256" key="2">
    <source>
        <dbReference type="ARBA" id="ARBA00022485"/>
    </source>
</evidence>